<organism evidence="1 2">
    <name type="scientific">Sphaerodactylus townsendi</name>
    <dbReference type="NCBI Taxonomy" id="933632"/>
    <lineage>
        <taxon>Eukaryota</taxon>
        <taxon>Metazoa</taxon>
        <taxon>Chordata</taxon>
        <taxon>Craniata</taxon>
        <taxon>Vertebrata</taxon>
        <taxon>Euteleostomi</taxon>
        <taxon>Lepidosauria</taxon>
        <taxon>Squamata</taxon>
        <taxon>Bifurcata</taxon>
        <taxon>Gekkota</taxon>
        <taxon>Sphaerodactylidae</taxon>
        <taxon>Sphaerodactylus</taxon>
    </lineage>
</organism>
<dbReference type="EMBL" id="CM037623">
    <property type="protein sequence ID" value="KAH7988998.1"/>
    <property type="molecule type" value="Genomic_DNA"/>
</dbReference>
<keyword evidence="2" id="KW-1185">Reference proteome</keyword>
<gene>
    <name evidence="1" type="ORF">K3G42_024381</name>
</gene>
<dbReference type="Proteomes" id="UP000827872">
    <property type="component" value="Linkage Group LG10"/>
</dbReference>
<accession>A0ACB8E9T0</accession>
<proteinExistence type="predicted"/>
<comment type="caution">
    <text evidence="1">The sequence shown here is derived from an EMBL/GenBank/DDBJ whole genome shotgun (WGS) entry which is preliminary data.</text>
</comment>
<name>A0ACB8E9T0_9SAUR</name>
<protein>
    <submittedName>
        <fullName evidence="1">Uncharacterized protein</fullName>
    </submittedName>
</protein>
<sequence length="235" mass="27410">MFQRHQPSRVTVARGSALEMEIRRGRCRLSLLAQPEQRWCNRQNHESSCVGIVPAIHWPLEAQDGGGGILPYQSEVEPPENLWRPRVALVLWAEESSFWLPLYGSVCCRLAAQPRCMVHQMMGSFLRVQPGEQPGWLRLFCVLRGPKLLCYHHPQDAETPVEPAFTITISKETRIRVMERDPKNHSQSMLITNHYGAEEVTHTLQAENRAETQRWMEAFWQHFYDMSEWKRRHEA</sequence>
<evidence type="ECO:0000313" key="1">
    <source>
        <dbReference type="EMBL" id="KAH7988998.1"/>
    </source>
</evidence>
<evidence type="ECO:0000313" key="2">
    <source>
        <dbReference type="Proteomes" id="UP000827872"/>
    </source>
</evidence>
<reference evidence="1" key="1">
    <citation type="submission" date="2021-08" db="EMBL/GenBank/DDBJ databases">
        <title>The first chromosome-level gecko genome reveals the dynamic sex chromosomes of Neotropical dwarf geckos (Sphaerodactylidae: Sphaerodactylus).</title>
        <authorList>
            <person name="Pinto B.J."/>
            <person name="Keating S.E."/>
            <person name="Gamble T."/>
        </authorList>
    </citation>
    <scope>NUCLEOTIDE SEQUENCE</scope>
    <source>
        <strain evidence="1">TG3544</strain>
    </source>
</reference>